<dbReference type="EMBL" id="HF935732">
    <property type="protein sequence ID" value="CCX12944.1"/>
    <property type="molecule type" value="Genomic_DNA"/>
</dbReference>
<dbReference type="AlphaFoldDB" id="U4L713"/>
<gene>
    <name evidence="2" type="ORF">PCON_12538</name>
</gene>
<proteinExistence type="predicted"/>
<evidence type="ECO:0000313" key="3">
    <source>
        <dbReference type="Proteomes" id="UP000018144"/>
    </source>
</evidence>
<sequence>MSSSIHPTDLNKTTTRWLFVLHSYFCQGGFRPLSRDSLVAWLQDCVARTFGTCPVAFELRESRFFLSCLSVYLRSDENRSLSALGDFGRLSDLVNLVKSGQVRLRRTTLSSHLYGSLVAPFGCLLVQWFPSVALWLLISNTVSCHL</sequence>
<evidence type="ECO:0000313" key="2">
    <source>
        <dbReference type="EMBL" id="CCX12944.1"/>
    </source>
</evidence>
<keyword evidence="1" id="KW-0812">Transmembrane</keyword>
<feature type="transmembrane region" description="Helical" evidence="1">
    <location>
        <begin position="113"/>
        <end position="138"/>
    </location>
</feature>
<dbReference type="Proteomes" id="UP000018144">
    <property type="component" value="Unassembled WGS sequence"/>
</dbReference>
<organism evidence="2 3">
    <name type="scientific">Pyronema omphalodes (strain CBS 100304)</name>
    <name type="common">Pyronema confluens</name>
    <dbReference type="NCBI Taxonomy" id="1076935"/>
    <lineage>
        <taxon>Eukaryota</taxon>
        <taxon>Fungi</taxon>
        <taxon>Dikarya</taxon>
        <taxon>Ascomycota</taxon>
        <taxon>Pezizomycotina</taxon>
        <taxon>Pezizomycetes</taxon>
        <taxon>Pezizales</taxon>
        <taxon>Pyronemataceae</taxon>
        <taxon>Pyronema</taxon>
    </lineage>
</organism>
<keyword evidence="1" id="KW-1133">Transmembrane helix</keyword>
<keyword evidence="3" id="KW-1185">Reference proteome</keyword>
<name>U4L713_PYROM</name>
<protein>
    <submittedName>
        <fullName evidence="2">Uncharacterized protein</fullName>
    </submittedName>
</protein>
<evidence type="ECO:0000256" key="1">
    <source>
        <dbReference type="SAM" id="Phobius"/>
    </source>
</evidence>
<accession>U4L713</accession>
<keyword evidence="1" id="KW-0472">Membrane</keyword>
<reference evidence="2 3" key="1">
    <citation type="journal article" date="2013" name="PLoS Genet.">
        <title>The genome and development-dependent transcriptomes of Pyronema confluens: a window into fungal evolution.</title>
        <authorList>
            <person name="Traeger S."/>
            <person name="Altegoer F."/>
            <person name="Freitag M."/>
            <person name="Gabaldon T."/>
            <person name="Kempken F."/>
            <person name="Kumar A."/>
            <person name="Marcet-Houben M."/>
            <person name="Poggeler S."/>
            <person name="Stajich J.E."/>
            <person name="Nowrousian M."/>
        </authorList>
    </citation>
    <scope>NUCLEOTIDE SEQUENCE [LARGE SCALE GENOMIC DNA]</scope>
    <source>
        <strain evidence="3">CBS 100304</strain>
        <tissue evidence="2">Vegetative mycelium</tissue>
    </source>
</reference>